<comment type="catalytic activity">
    <reaction evidence="9 10 11">
        <text>adenosine(37) in tRNA + dimethylallyl diphosphate = N(6)-dimethylallyladenosine(37) in tRNA + diphosphate</text>
        <dbReference type="Rhea" id="RHEA:26482"/>
        <dbReference type="Rhea" id="RHEA-COMP:10162"/>
        <dbReference type="Rhea" id="RHEA-COMP:10375"/>
        <dbReference type="ChEBI" id="CHEBI:33019"/>
        <dbReference type="ChEBI" id="CHEBI:57623"/>
        <dbReference type="ChEBI" id="CHEBI:74411"/>
        <dbReference type="ChEBI" id="CHEBI:74415"/>
        <dbReference type="EC" id="2.5.1.75"/>
    </reaction>
</comment>
<comment type="caution">
    <text evidence="10">Lacks conserved residue(s) required for the propagation of feature annotation.</text>
</comment>
<evidence type="ECO:0000256" key="4">
    <source>
        <dbReference type="ARBA" id="ARBA00022679"/>
    </source>
</evidence>
<keyword evidence="8 10" id="KW-0460">Magnesium</keyword>
<dbReference type="GO" id="GO:0052381">
    <property type="term" value="F:tRNA dimethylallyltransferase activity"/>
    <property type="evidence" value="ECO:0007669"/>
    <property type="project" value="UniProtKB-EC"/>
</dbReference>
<dbReference type="RefSeq" id="WP_271090188.1">
    <property type="nucleotide sequence ID" value="NZ_JAPJZH010000008.1"/>
</dbReference>
<evidence type="ECO:0000256" key="8">
    <source>
        <dbReference type="ARBA" id="ARBA00022842"/>
    </source>
</evidence>
<feature type="binding site" evidence="10">
    <location>
        <begin position="8"/>
        <end position="15"/>
    </location>
    <ligand>
        <name>ATP</name>
        <dbReference type="ChEBI" id="CHEBI:30616"/>
    </ligand>
</feature>
<dbReference type="Proteomes" id="UP001148313">
    <property type="component" value="Unassembled WGS sequence"/>
</dbReference>
<reference evidence="14" key="1">
    <citation type="submission" date="2022-11" db="EMBL/GenBank/DDBJ databases">
        <title>Hoeflea poritis sp. nov., isolated from scleractinian coral Porites lutea.</title>
        <authorList>
            <person name="Zhang G."/>
            <person name="Wei Q."/>
            <person name="Cai L."/>
        </authorList>
    </citation>
    <scope>NUCLEOTIDE SEQUENCE</scope>
    <source>
        <strain evidence="14">E7-10</strain>
    </source>
</reference>
<proteinExistence type="inferred from homology"/>
<feature type="site" description="Interaction with substrate tRNA" evidence="10">
    <location>
        <position position="99"/>
    </location>
</feature>
<keyword evidence="6 10" id="KW-0547">Nucleotide-binding</keyword>
<comment type="similarity">
    <text evidence="3 10 13">Belongs to the IPP transferase family.</text>
</comment>
<gene>
    <name evidence="10 14" type="primary">miaA</name>
    <name evidence="14" type="ORF">OOZ53_13820</name>
</gene>
<dbReference type="EC" id="2.5.1.75" evidence="10"/>
<organism evidence="14 15">
    <name type="scientific">Hoeflea poritis</name>
    <dbReference type="NCBI Taxonomy" id="2993659"/>
    <lineage>
        <taxon>Bacteria</taxon>
        <taxon>Pseudomonadati</taxon>
        <taxon>Pseudomonadota</taxon>
        <taxon>Alphaproteobacteria</taxon>
        <taxon>Hyphomicrobiales</taxon>
        <taxon>Rhizobiaceae</taxon>
        <taxon>Hoeflea</taxon>
    </lineage>
</organism>
<protein>
    <recommendedName>
        <fullName evidence="10">tRNA dimethylallyltransferase</fullName>
        <ecNumber evidence="10">2.5.1.75</ecNumber>
    </recommendedName>
    <alternativeName>
        <fullName evidence="10">Dimethylallyl diphosphate:tRNA dimethylallyltransferase</fullName>
        <shortName evidence="10">DMAPP:tRNA dimethylallyltransferase</shortName>
        <shortName evidence="10">DMATase</shortName>
    </alternativeName>
    <alternativeName>
        <fullName evidence="10">Isopentenyl-diphosphate:tRNA isopentenyltransferase</fullName>
        <shortName evidence="10">IPP transferase</shortName>
        <shortName evidence="10">IPPT</shortName>
        <shortName evidence="10">IPTase</shortName>
    </alternativeName>
</protein>
<comment type="caution">
    <text evidence="14">The sequence shown here is derived from an EMBL/GenBank/DDBJ whole genome shotgun (WGS) entry which is preliminary data.</text>
</comment>
<evidence type="ECO:0000256" key="10">
    <source>
        <dbReference type="HAMAP-Rule" id="MF_00185"/>
    </source>
</evidence>
<dbReference type="PANTHER" id="PTHR11088">
    <property type="entry name" value="TRNA DIMETHYLALLYLTRANSFERASE"/>
    <property type="match status" value="1"/>
</dbReference>
<dbReference type="SUPFAM" id="SSF52540">
    <property type="entry name" value="P-loop containing nucleoside triphosphate hydrolases"/>
    <property type="match status" value="1"/>
</dbReference>
<dbReference type="InterPro" id="IPR039657">
    <property type="entry name" value="Dimethylallyltransferase"/>
</dbReference>
<dbReference type="InterPro" id="IPR018022">
    <property type="entry name" value="IPT"/>
</dbReference>
<keyword evidence="5 10" id="KW-0819">tRNA processing</keyword>
<dbReference type="InterPro" id="IPR027417">
    <property type="entry name" value="P-loop_NTPase"/>
</dbReference>
<evidence type="ECO:0000256" key="7">
    <source>
        <dbReference type="ARBA" id="ARBA00022840"/>
    </source>
</evidence>
<accession>A0ABT4VP03</accession>
<keyword evidence="15" id="KW-1185">Reference proteome</keyword>
<evidence type="ECO:0000256" key="6">
    <source>
        <dbReference type="ARBA" id="ARBA00022741"/>
    </source>
</evidence>
<keyword evidence="7 10" id="KW-0067">ATP-binding</keyword>
<feature type="binding site" evidence="10">
    <location>
        <begin position="10"/>
        <end position="15"/>
    </location>
    <ligand>
        <name>substrate</name>
    </ligand>
</feature>
<feature type="region of interest" description="Interaction with substrate tRNA" evidence="10">
    <location>
        <begin position="157"/>
        <end position="161"/>
    </location>
</feature>
<dbReference type="Pfam" id="PF01715">
    <property type="entry name" value="IPPT"/>
    <property type="match status" value="1"/>
</dbReference>
<keyword evidence="4 10" id="KW-0808">Transferase</keyword>
<evidence type="ECO:0000256" key="12">
    <source>
        <dbReference type="RuleBase" id="RU003784"/>
    </source>
</evidence>
<dbReference type="HAMAP" id="MF_00185">
    <property type="entry name" value="IPP_trans"/>
    <property type="match status" value="1"/>
</dbReference>
<evidence type="ECO:0000256" key="9">
    <source>
        <dbReference type="ARBA" id="ARBA00049563"/>
    </source>
</evidence>
<feature type="site" description="Interaction with substrate tRNA" evidence="10">
    <location>
        <position position="121"/>
    </location>
</feature>
<evidence type="ECO:0000256" key="5">
    <source>
        <dbReference type="ARBA" id="ARBA00022694"/>
    </source>
</evidence>
<dbReference type="Gene3D" id="1.10.20.140">
    <property type="match status" value="1"/>
</dbReference>
<evidence type="ECO:0000256" key="13">
    <source>
        <dbReference type="RuleBase" id="RU003785"/>
    </source>
</evidence>
<dbReference type="PANTHER" id="PTHR11088:SF60">
    <property type="entry name" value="TRNA DIMETHYLALLYLTRANSFERASE"/>
    <property type="match status" value="1"/>
</dbReference>
<evidence type="ECO:0000313" key="15">
    <source>
        <dbReference type="Proteomes" id="UP001148313"/>
    </source>
</evidence>
<evidence type="ECO:0000256" key="3">
    <source>
        <dbReference type="ARBA" id="ARBA00005842"/>
    </source>
</evidence>
<feature type="region of interest" description="Interaction with substrate tRNA" evidence="10">
    <location>
        <begin position="33"/>
        <end position="36"/>
    </location>
</feature>
<name>A0ABT4VP03_9HYPH</name>
<dbReference type="EMBL" id="JAPJZH010000008">
    <property type="protein sequence ID" value="MDA4846439.1"/>
    <property type="molecule type" value="Genomic_DNA"/>
</dbReference>
<evidence type="ECO:0000256" key="11">
    <source>
        <dbReference type="RuleBase" id="RU003783"/>
    </source>
</evidence>
<evidence type="ECO:0000313" key="14">
    <source>
        <dbReference type="EMBL" id="MDA4846439.1"/>
    </source>
</evidence>
<evidence type="ECO:0000256" key="1">
    <source>
        <dbReference type="ARBA" id="ARBA00001946"/>
    </source>
</evidence>
<sequence>MRAVLIAGPTASGKSALALEMAEAEDGVVVNADSMQVYDTLRILTARPAQADLERAPHYLYGHVPALRSYSAGQWFRDVDDLLARDDVASRLLVFVGGTGLYFRALTDGLSEMPAIPEPIRRHWRDRLREDGAETLHARLRAVDPQTAATLDATDSQRIVRALEVFDASGQSIRKLQKDRGRALVRPEDARRIVLMPERDLLRQRIHERFVSMVDDGAIEEVERLLALGLSPDLPAMKAIGVREIGAFLSGDMTIEQAIERASIATRQYAKRQMTWFRNQLDDGWERRA</sequence>
<evidence type="ECO:0000256" key="2">
    <source>
        <dbReference type="ARBA" id="ARBA00003213"/>
    </source>
</evidence>
<comment type="cofactor">
    <cofactor evidence="1 10">
        <name>Mg(2+)</name>
        <dbReference type="ChEBI" id="CHEBI:18420"/>
    </cofactor>
</comment>
<dbReference type="Gene3D" id="3.40.50.300">
    <property type="entry name" value="P-loop containing nucleotide triphosphate hydrolases"/>
    <property type="match status" value="1"/>
</dbReference>
<dbReference type="NCBIfam" id="TIGR00174">
    <property type="entry name" value="miaA"/>
    <property type="match status" value="1"/>
</dbReference>
<comment type="function">
    <text evidence="2 10 12">Catalyzes the transfer of a dimethylallyl group onto the adenine at position 37 in tRNAs that read codons beginning with uridine, leading to the formation of N6-(dimethylallyl)adenosine (i(6)A).</text>
</comment>
<comment type="subunit">
    <text evidence="10">Monomer.</text>
</comment>